<proteinExistence type="predicted"/>
<dbReference type="InterPro" id="IPR001846">
    <property type="entry name" value="VWF_type-D"/>
</dbReference>
<feature type="non-terminal residue" evidence="2">
    <location>
        <position position="138"/>
    </location>
</feature>
<accession>A0AAV2RUQ4</accession>
<dbReference type="EMBL" id="CAXKWB010031019">
    <property type="protein sequence ID" value="CAL4138975.1"/>
    <property type="molecule type" value="Genomic_DNA"/>
</dbReference>
<feature type="domain" description="VWFD" evidence="1">
    <location>
        <begin position="5"/>
        <end position="138"/>
    </location>
</feature>
<protein>
    <recommendedName>
        <fullName evidence="1">VWFD domain-containing protein</fullName>
    </recommendedName>
</protein>
<keyword evidence="3" id="KW-1185">Reference proteome</keyword>
<reference evidence="2 3" key="1">
    <citation type="submission" date="2024-05" db="EMBL/GenBank/DDBJ databases">
        <authorList>
            <person name="Wallberg A."/>
        </authorList>
    </citation>
    <scope>NUCLEOTIDE SEQUENCE [LARGE SCALE GENOMIC DNA]</scope>
</reference>
<evidence type="ECO:0000313" key="3">
    <source>
        <dbReference type="Proteomes" id="UP001497623"/>
    </source>
</evidence>
<dbReference type="Pfam" id="PF00094">
    <property type="entry name" value="VWD"/>
    <property type="match status" value="1"/>
</dbReference>
<dbReference type="PROSITE" id="PS51233">
    <property type="entry name" value="VWFD"/>
    <property type="match status" value="1"/>
</dbReference>
<name>A0AAV2RUQ4_MEGNR</name>
<sequence length="138" mass="15772">TNLGKRCDLRNDPHITTFDGAKYDWHGDCTYVAAIGYPKMGEPDVENYIYNKFKRCGRASCVDTVHFKPRVAPRVTILKNSWPWQVVIDEHSQSITVSGQEMQVLKGGLGSRHREYPVLAYWLDSCLHIIAVDTQDFL</sequence>
<feature type="non-terminal residue" evidence="2">
    <location>
        <position position="1"/>
    </location>
</feature>
<gene>
    <name evidence="2" type="ORF">MNOR_LOCUS28304</name>
</gene>
<comment type="caution">
    <text evidence="2">The sequence shown here is derived from an EMBL/GenBank/DDBJ whole genome shotgun (WGS) entry which is preliminary data.</text>
</comment>
<evidence type="ECO:0000313" key="2">
    <source>
        <dbReference type="EMBL" id="CAL4138975.1"/>
    </source>
</evidence>
<dbReference type="AlphaFoldDB" id="A0AAV2RUQ4"/>
<evidence type="ECO:0000259" key="1">
    <source>
        <dbReference type="PROSITE" id="PS51233"/>
    </source>
</evidence>
<organism evidence="2 3">
    <name type="scientific">Meganyctiphanes norvegica</name>
    <name type="common">Northern krill</name>
    <name type="synonym">Thysanopoda norvegica</name>
    <dbReference type="NCBI Taxonomy" id="48144"/>
    <lineage>
        <taxon>Eukaryota</taxon>
        <taxon>Metazoa</taxon>
        <taxon>Ecdysozoa</taxon>
        <taxon>Arthropoda</taxon>
        <taxon>Crustacea</taxon>
        <taxon>Multicrustacea</taxon>
        <taxon>Malacostraca</taxon>
        <taxon>Eumalacostraca</taxon>
        <taxon>Eucarida</taxon>
        <taxon>Euphausiacea</taxon>
        <taxon>Euphausiidae</taxon>
        <taxon>Meganyctiphanes</taxon>
    </lineage>
</organism>
<dbReference type="Proteomes" id="UP001497623">
    <property type="component" value="Unassembled WGS sequence"/>
</dbReference>